<gene>
    <name evidence="3" type="ordered locus">wcw_1589</name>
</gene>
<evidence type="ECO:0000313" key="3">
    <source>
        <dbReference type="EMBL" id="ADI38935.1"/>
    </source>
</evidence>
<dbReference type="RefSeq" id="WP_013182641.1">
    <property type="nucleotide sequence ID" value="NC_014225.1"/>
</dbReference>
<dbReference type="HOGENOM" id="CLU_011220_4_0_0"/>
<dbReference type="EMBL" id="CP001928">
    <property type="protein sequence ID" value="ADI38935.1"/>
    <property type="molecule type" value="Genomic_DNA"/>
</dbReference>
<sequence length="259" mass="29957">MECCAFCTASSYQIKPLFESLKAQYTSSLMRDVIHVEFSKGVDVFYFPFGAVVCWGVPLEKGKQYLNLVENFAIKPLNEIEEEHFTFTYGNKYQFIEDNLVLPNDLAMTKLTVSHGFAQSVKLGAFEHTISSSFEKTRQIPINLASKGKIPLSRKEIRKKMGALFLDRSSINLHVDVLDTPEFFWEHPELEPMYLDVANELDIQNRGQVLNQRLDVLRELFEMLGNELNHQHSSRLEWIIIWLILIEVIITLLTRLNLL</sequence>
<proteinExistence type="predicted"/>
<protein>
    <recommendedName>
        <fullName evidence="2">DUF155 domain-containing protein</fullName>
    </recommendedName>
</protein>
<dbReference type="Pfam" id="PF02582">
    <property type="entry name" value="DUF155"/>
    <property type="match status" value="1"/>
</dbReference>
<dbReference type="PANTHER" id="PTHR16255:SF1">
    <property type="entry name" value="REQUIRED FOR MEIOTIC NUCLEAR DIVISION PROTEIN 1 HOMOLOG"/>
    <property type="match status" value="1"/>
</dbReference>
<dbReference type="InterPro" id="IPR003734">
    <property type="entry name" value="DUF155"/>
</dbReference>
<name>D6YS90_WADCW</name>
<reference evidence="3 4" key="1">
    <citation type="journal article" date="2010" name="PLoS ONE">
        <title>The Waddlia genome: a window into chlamydial biology.</title>
        <authorList>
            <person name="Bertelli C."/>
            <person name="Collyn F."/>
            <person name="Croxatto A."/>
            <person name="Ruckert C."/>
            <person name="Polkinghorne A."/>
            <person name="Kebbi-Beghdadi C."/>
            <person name="Goesmann A."/>
            <person name="Vaughan L."/>
            <person name="Greub G."/>
        </authorList>
    </citation>
    <scope>NUCLEOTIDE SEQUENCE [LARGE SCALE GENOMIC DNA]</scope>
    <source>
        <strain evidence="4">ATCC VR-1470 / WSU 86-1044</strain>
    </source>
</reference>
<keyword evidence="1" id="KW-0472">Membrane</keyword>
<organism evidence="3 4">
    <name type="scientific">Waddlia chondrophila (strain ATCC VR-1470 / WSU 86-1044)</name>
    <dbReference type="NCBI Taxonomy" id="716544"/>
    <lineage>
        <taxon>Bacteria</taxon>
        <taxon>Pseudomonadati</taxon>
        <taxon>Chlamydiota</taxon>
        <taxon>Chlamydiia</taxon>
        <taxon>Parachlamydiales</taxon>
        <taxon>Waddliaceae</taxon>
        <taxon>Waddlia</taxon>
    </lineage>
</organism>
<dbReference type="AlphaFoldDB" id="D6YS90"/>
<dbReference type="eggNOG" id="COG1723">
    <property type="taxonomic scope" value="Bacteria"/>
</dbReference>
<keyword evidence="1" id="KW-1133">Transmembrane helix</keyword>
<dbReference type="PANTHER" id="PTHR16255">
    <property type="entry name" value="REQUIRED FOR MEIOTIC NUCLEAR DIVISION PROTEIN 1 HOMOLOG"/>
    <property type="match status" value="1"/>
</dbReference>
<evidence type="ECO:0000259" key="2">
    <source>
        <dbReference type="Pfam" id="PF02582"/>
    </source>
</evidence>
<dbReference type="OrthoDB" id="529323at2"/>
<dbReference type="InterPro" id="IPR051624">
    <property type="entry name" value="RMD1/Sad1-interacting"/>
</dbReference>
<keyword evidence="4" id="KW-1185">Reference proteome</keyword>
<dbReference type="STRING" id="716544.wcw_1589"/>
<feature type="domain" description="DUF155" evidence="2">
    <location>
        <begin position="44"/>
        <end position="211"/>
    </location>
</feature>
<accession>D6YS90</accession>
<dbReference type="Proteomes" id="UP000001505">
    <property type="component" value="Chromosome"/>
</dbReference>
<keyword evidence="1" id="KW-0812">Transmembrane</keyword>
<feature type="transmembrane region" description="Helical" evidence="1">
    <location>
        <begin position="238"/>
        <end position="258"/>
    </location>
</feature>
<evidence type="ECO:0000313" key="4">
    <source>
        <dbReference type="Proteomes" id="UP000001505"/>
    </source>
</evidence>
<dbReference type="KEGG" id="wch:wcw_1589"/>
<evidence type="ECO:0000256" key="1">
    <source>
        <dbReference type="SAM" id="Phobius"/>
    </source>
</evidence>